<organism evidence="1 2">
    <name type="scientific">Colletotrichum orbiculare (strain 104-T / ATCC 96160 / CBS 514.97 / LARS 414 / MAFF 240422)</name>
    <name type="common">Cucumber anthracnose fungus</name>
    <name type="synonym">Colletotrichum lagenarium</name>
    <dbReference type="NCBI Taxonomy" id="1213857"/>
    <lineage>
        <taxon>Eukaryota</taxon>
        <taxon>Fungi</taxon>
        <taxon>Dikarya</taxon>
        <taxon>Ascomycota</taxon>
        <taxon>Pezizomycotina</taxon>
        <taxon>Sordariomycetes</taxon>
        <taxon>Hypocreomycetidae</taxon>
        <taxon>Glomerellales</taxon>
        <taxon>Glomerellaceae</taxon>
        <taxon>Colletotrichum</taxon>
        <taxon>Colletotrichum orbiculare species complex</taxon>
    </lineage>
</organism>
<reference evidence="2" key="1">
    <citation type="journal article" date="2013" name="New Phytol.">
        <title>Comparative genomic and transcriptomic analyses reveal the hemibiotrophic stage shift of Colletotrichum fungi.</title>
        <authorList>
            <person name="Gan P."/>
            <person name="Ikeda K."/>
            <person name="Irieda H."/>
            <person name="Narusaka M."/>
            <person name="O'Connell R.J."/>
            <person name="Narusaka Y."/>
            <person name="Takano Y."/>
            <person name="Kubo Y."/>
            <person name="Shirasu K."/>
        </authorList>
    </citation>
    <scope>NUCLEOTIDE SEQUENCE [LARGE SCALE GENOMIC DNA]</scope>
    <source>
        <strain evidence="2">104-T / ATCC 96160 / CBS 514.97 / LARS 414 / MAFF 240422</strain>
    </source>
</reference>
<sequence>MPPQTTCLDHLYGCISRLIVIYSSLQHGSVCPTFLDRHGVDVGWATTERNPGKGEAFFLPAVDFDVCIIEAQALKIRECTTCRHQFSKAFGVPELWWKGYCRGANGHFGHETTYDDDGNTRGLNTWALFRIKLTNKYHPGYEWFKLNVFTHWSKATRQTVLIVFDLRPPTSSCIERVPTGESDPLFVVPDEQSYINPYWIYVRILEKVVTLQDAAVWSVRDIVRRTEKERDHDAEQERQASIKSKPAPDYRHLHETARHAIHVSETLALAVKAAGRILAQHDTFKADSGNAQPDAAAWRKAWQHTNGRLRFFEGMISSLLERSDSNKARLFNEIGLAFNMVSQFDSGISVDISRATQKDSEAMKTVAFLTLLFLPATPSHFCSVMLDVD</sequence>
<gene>
    <name evidence="1" type="ORF">Cob_v011379</name>
</gene>
<dbReference type="Proteomes" id="UP000014480">
    <property type="component" value="Unassembled WGS sequence"/>
</dbReference>
<name>A0A484FDD5_COLOR</name>
<dbReference type="OrthoDB" id="5207033at2759"/>
<comment type="caution">
    <text evidence="1">The sequence shown here is derived from an EMBL/GenBank/DDBJ whole genome shotgun (WGS) entry which is preliminary data.</text>
</comment>
<proteinExistence type="predicted"/>
<accession>A0A484FDD5</accession>
<reference evidence="2" key="2">
    <citation type="journal article" date="2019" name="Mol. Plant Microbe Interact.">
        <title>Genome sequence resources for four phytopathogenic fungi from the Colletotrichum orbiculare species complex.</title>
        <authorList>
            <person name="Gan P."/>
            <person name="Tsushima A."/>
            <person name="Narusaka M."/>
            <person name="Narusaka Y."/>
            <person name="Takano Y."/>
            <person name="Kubo Y."/>
            <person name="Shirasu K."/>
        </authorList>
    </citation>
    <scope>GENOME REANNOTATION</scope>
    <source>
        <strain evidence="2">104-T / ATCC 96160 / CBS 514.97 / LARS 414 / MAFF 240422</strain>
    </source>
</reference>
<protein>
    <submittedName>
        <fullName evidence="1">Uncharacterized protein</fullName>
    </submittedName>
</protein>
<dbReference type="AlphaFoldDB" id="A0A484FDD5"/>
<keyword evidence="2" id="KW-1185">Reference proteome</keyword>
<evidence type="ECO:0000313" key="1">
    <source>
        <dbReference type="EMBL" id="TDZ15575.1"/>
    </source>
</evidence>
<dbReference type="EMBL" id="AMCV02000039">
    <property type="protein sequence ID" value="TDZ15575.1"/>
    <property type="molecule type" value="Genomic_DNA"/>
</dbReference>
<dbReference type="STRING" id="1213857.A0A484FDD5"/>
<evidence type="ECO:0000313" key="2">
    <source>
        <dbReference type="Proteomes" id="UP000014480"/>
    </source>
</evidence>